<keyword evidence="1" id="KW-0812">Transmembrane</keyword>
<organism evidence="2">
    <name type="scientific">Octopus bimaculoides</name>
    <name type="common">California two-spotted octopus</name>
    <dbReference type="NCBI Taxonomy" id="37653"/>
    <lineage>
        <taxon>Eukaryota</taxon>
        <taxon>Metazoa</taxon>
        <taxon>Spiralia</taxon>
        <taxon>Lophotrochozoa</taxon>
        <taxon>Mollusca</taxon>
        <taxon>Cephalopoda</taxon>
        <taxon>Coleoidea</taxon>
        <taxon>Octopodiformes</taxon>
        <taxon>Octopoda</taxon>
        <taxon>Incirrata</taxon>
        <taxon>Octopodidae</taxon>
        <taxon>Octopus</taxon>
    </lineage>
</organism>
<gene>
    <name evidence="2" type="ORF">OCBIM_22018375mg</name>
</gene>
<name>A0A0L8HCS6_OCTBM</name>
<keyword evidence="1" id="KW-1133">Transmembrane helix</keyword>
<dbReference type="EMBL" id="KQ418610">
    <property type="protein sequence ID" value="KOF86560.1"/>
    <property type="molecule type" value="Genomic_DNA"/>
</dbReference>
<accession>A0A0L8HCS6</accession>
<evidence type="ECO:0000256" key="1">
    <source>
        <dbReference type="SAM" id="Phobius"/>
    </source>
</evidence>
<feature type="transmembrane region" description="Helical" evidence="1">
    <location>
        <begin position="20"/>
        <end position="42"/>
    </location>
</feature>
<evidence type="ECO:0000313" key="2">
    <source>
        <dbReference type="EMBL" id="KOF86560.1"/>
    </source>
</evidence>
<protein>
    <submittedName>
        <fullName evidence="2">Uncharacterized protein</fullName>
    </submittedName>
</protein>
<dbReference type="AlphaFoldDB" id="A0A0L8HCS6"/>
<keyword evidence="1" id="KW-0472">Membrane</keyword>
<reference evidence="2" key="1">
    <citation type="submission" date="2015-07" db="EMBL/GenBank/DDBJ databases">
        <title>MeaNS - Measles Nucleotide Surveillance Program.</title>
        <authorList>
            <person name="Tran T."/>
            <person name="Druce J."/>
        </authorList>
    </citation>
    <scope>NUCLEOTIDE SEQUENCE</scope>
    <source>
        <strain evidence="2">UCB-OBI-ISO-001</strain>
        <tissue evidence="2">Gonad</tissue>
    </source>
</reference>
<proteinExistence type="predicted"/>
<sequence>MNLSETIVRTPGMFHVQNIVVNISLITPCTIFIAQTIINIIINQQRTLHILYETKATNQQLKKKQLQDPHSW</sequence>